<protein>
    <recommendedName>
        <fullName evidence="3">Xylose isomerase-like TIM barrel domain-containing protein</fullName>
    </recommendedName>
</protein>
<keyword evidence="2" id="KW-1185">Reference proteome</keyword>
<dbReference type="EMBL" id="CP017248">
    <property type="protein sequence ID" value="AOR35787.1"/>
    <property type="molecule type" value="Genomic_DNA"/>
</dbReference>
<dbReference type="SUPFAM" id="SSF51658">
    <property type="entry name" value="Xylose isomerase-like"/>
    <property type="match status" value="1"/>
</dbReference>
<evidence type="ECO:0008006" key="3">
    <source>
        <dbReference type="Google" id="ProtNLM"/>
    </source>
</evidence>
<dbReference type="InterPro" id="IPR036237">
    <property type="entry name" value="Xyl_isomerase-like_sf"/>
</dbReference>
<accession>A0A1D7YJL6</accession>
<organism evidence="1 2">
    <name type="scientific">Streptomyces fodineus</name>
    <dbReference type="NCBI Taxonomy" id="1904616"/>
    <lineage>
        <taxon>Bacteria</taxon>
        <taxon>Bacillati</taxon>
        <taxon>Actinomycetota</taxon>
        <taxon>Actinomycetes</taxon>
        <taxon>Kitasatosporales</taxon>
        <taxon>Streptomycetaceae</taxon>
        <taxon>Streptomyces</taxon>
    </lineage>
</organism>
<reference evidence="2" key="1">
    <citation type="submission" date="2016-09" db="EMBL/GenBank/DDBJ databases">
        <title>Streptomyces puniciscabiei strain:TW1S1 Genome sequencing and assembly.</title>
        <authorList>
            <person name="Kim M.-K."/>
            <person name="Kim S.B."/>
        </authorList>
    </citation>
    <scope>NUCLEOTIDE SEQUENCE [LARGE SCALE GENOMIC DNA]</scope>
    <source>
        <strain evidence="2">TW1S1</strain>
    </source>
</reference>
<proteinExistence type="predicted"/>
<gene>
    <name evidence="1" type="ORF">BFF78_36160</name>
</gene>
<evidence type="ECO:0000313" key="2">
    <source>
        <dbReference type="Proteomes" id="UP000094960"/>
    </source>
</evidence>
<name>A0A1D7YJL6_9ACTN</name>
<dbReference type="Gene3D" id="3.20.20.150">
    <property type="entry name" value="Divalent-metal-dependent TIM barrel enzymes"/>
    <property type="match status" value="1"/>
</dbReference>
<dbReference type="AlphaFoldDB" id="A0A1D7YJL6"/>
<dbReference type="KEGG" id="spun:BFF78_36160"/>
<sequence length="273" mass="29684">MGRVIAPAPVGLYSISVRGLEVPALLSWAARHRIPFIHLRGGRRGCDLAAQDATTLARWREASACTVPVTGVTADTDLADLLSADPAVRRQAREEVCRLADAARVLGAAWLRLLARRPLHTTLAGDCSGPLDGHVLAVPLLIELHAPQWLTSRPHAALVRLLQQQPRLRLLADSAQFAQALADPGDDRAAERLEQLGPWIEVLHLSDPGPGLSDPSHAVVADHAIRRIAAGQRIEVAVEWTGVDRTRAAALARYHEHAAWWRWRNAAHLEASS</sequence>
<evidence type="ECO:0000313" key="1">
    <source>
        <dbReference type="EMBL" id="AOR35787.1"/>
    </source>
</evidence>
<dbReference type="Proteomes" id="UP000094960">
    <property type="component" value="Chromosome"/>
</dbReference>